<name>A0A9X2BFN4_9BACL</name>
<dbReference type="Proteomes" id="UP001139011">
    <property type="component" value="Unassembled WGS sequence"/>
</dbReference>
<dbReference type="AlphaFoldDB" id="A0A9X2BFN4"/>
<protein>
    <submittedName>
        <fullName evidence="1">Uncharacterized protein</fullName>
    </submittedName>
</protein>
<proteinExistence type="predicted"/>
<accession>A0A9X2BFN4</accession>
<comment type="caution">
    <text evidence="1">The sequence shown here is derived from an EMBL/GenBank/DDBJ whole genome shotgun (WGS) entry which is preliminary data.</text>
</comment>
<sequence>MTYDDYISALLIWCVQLKRDATMAAEGCRLFRNKEMIKVYENRISSFISGLYRLQELKTALKMKEIESEACSIYREGCRIWRVLGKSAL</sequence>
<dbReference type="RefSeq" id="WP_248251480.1">
    <property type="nucleotide sequence ID" value="NZ_JAIWJX010000002.1"/>
</dbReference>
<reference evidence="1" key="1">
    <citation type="submission" date="2021-09" db="EMBL/GenBank/DDBJ databases">
        <title>Genome analysis of Fictibacillus sp. KIGAM418 isolated from marine sediment.</title>
        <authorList>
            <person name="Seo M.-J."/>
            <person name="Cho E.-S."/>
            <person name="Hwang C.Y."/>
        </authorList>
    </citation>
    <scope>NUCLEOTIDE SEQUENCE</scope>
    <source>
        <strain evidence="1">KIGAM418</strain>
    </source>
</reference>
<evidence type="ECO:0000313" key="1">
    <source>
        <dbReference type="EMBL" id="MCK6255688.1"/>
    </source>
</evidence>
<dbReference type="EMBL" id="JAIWJX010000002">
    <property type="protein sequence ID" value="MCK6255688.1"/>
    <property type="molecule type" value="Genomic_DNA"/>
</dbReference>
<keyword evidence="2" id="KW-1185">Reference proteome</keyword>
<gene>
    <name evidence="1" type="ORF">LCY76_03505</name>
</gene>
<evidence type="ECO:0000313" key="2">
    <source>
        <dbReference type="Proteomes" id="UP001139011"/>
    </source>
</evidence>
<organism evidence="1 2">
    <name type="scientific">Fictibacillus marinisediminis</name>
    <dbReference type="NCBI Taxonomy" id="2878389"/>
    <lineage>
        <taxon>Bacteria</taxon>
        <taxon>Bacillati</taxon>
        <taxon>Bacillota</taxon>
        <taxon>Bacilli</taxon>
        <taxon>Bacillales</taxon>
        <taxon>Fictibacillaceae</taxon>
        <taxon>Fictibacillus</taxon>
    </lineage>
</organism>